<dbReference type="PRINTS" id="PR00368">
    <property type="entry name" value="FADPNR"/>
</dbReference>
<evidence type="ECO:0000256" key="2">
    <source>
        <dbReference type="ARBA" id="ARBA00006442"/>
    </source>
</evidence>
<comment type="cofactor">
    <cofactor evidence="1">
        <name>FAD</name>
        <dbReference type="ChEBI" id="CHEBI:57692"/>
    </cofactor>
</comment>
<dbReference type="PRINTS" id="PR00411">
    <property type="entry name" value="PNDRDTASEI"/>
</dbReference>
<protein>
    <submittedName>
        <fullName evidence="7">Pyridine nucleotide-disulphide oxidoreductase</fullName>
    </submittedName>
</protein>
<evidence type="ECO:0000256" key="3">
    <source>
        <dbReference type="ARBA" id="ARBA00022630"/>
    </source>
</evidence>
<dbReference type="AlphaFoldDB" id="A0A450RVQ3"/>
<keyword evidence="5" id="KW-0812">Transmembrane</keyword>
<dbReference type="PANTHER" id="PTHR43429">
    <property type="entry name" value="PYRIDINE NUCLEOTIDE-DISULFIDE OXIDOREDUCTASE DOMAIN-CONTAINING"/>
    <property type="match status" value="1"/>
</dbReference>
<dbReference type="PANTHER" id="PTHR43429:SF3">
    <property type="entry name" value="NITRITE REDUCTASE [NAD(P)H]"/>
    <property type="match status" value="1"/>
</dbReference>
<dbReference type="InterPro" id="IPR036188">
    <property type="entry name" value="FAD/NAD-bd_sf"/>
</dbReference>
<feature type="domain" description="FAD/NAD(P)-binding" evidence="6">
    <location>
        <begin position="1"/>
        <end position="306"/>
    </location>
</feature>
<organism evidence="7">
    <name type="scientific">Candidatus Kentrum sp. FW</name>
    <dbReference type="NCBI Taxonomy" id="2126338"/>
    <lineage>
        <taxon>Bacteria</taxon>
        <taxon>Pseudomonadati</taxon>
        <taxon>Pseudomonadota</taxon>
        <taxon>Gammaproteobacteria</taxon>
        <taxon>Candidatus Kentrum</taxon>
    </lineage>
</organism>
<name>A0A450RVQ3_9GAMM</name>
<accession>A0A450RVQ3</accession>
<dbReference type="Pfam" id="PF07992">
    <property type="entry name" value="Pyr_redox_2"/>
    <property type="match status" value="1"/>
</dbReference>
<reference evidence="7" key="1">
    <citation type="submission" date="2019-02" db="EMBL/GenBank/DDBJ databases">
        <authorList>
            <person name="Gruber-Vodicka R. H."/>
            <person name="Seah K. B. B."/>
        </authorList>
    </citation>
    <scope>NUCLEOTIDE SEQUENCE</scope>
    <source>
        <strain evidence="7">BECK_BZ15</strain>
    </source>
</reference>
<dbReference type="InterPro" id="IPR023753">
    <property type="entry name" value="FAD/NAD-binding_dom"/>
</dbReference>
<sequence length="467" mass="50729">MRVVIIGAGPAGLTVAERLRRYCGDTDIVMLASEPGSPYAPPAMADHFLTGRTDTLFWKGKDILDRLGVELCSGVTVCAVRPITKEVVIESADDVGQTAISYDRLVIASGSSLYAPIKGCDPDRVCNFKSLAAASDLVARARRGEVRRAVVVGAGFIGVEVALLLAELGLSVTMLEKADRVMPGVLDAETADIVLGHLQKRGIGVRLETSALAFTGDRQATRVELEKGTVPGQMFVAATGLRPNVQFLRHADMDATGFDIGWGVRVDDHLRTNIQDVYAAGDVAETHDRMTGKRYVHAIFPNAVAQGDVVARNLADTDTLYQGAESMNSLNHLGLPIMVAGERHGEEELRWRSGDTLRKIFLTNNRIVGFRLSGDIRGAGVYRALMLRGDVVTAYRKHLLDPRSLVWHVTMRFVPAIRYHKKRSLFIPLRSHPITQAAGSARLPRHSCPSSFSFSVNAIALLQGNGK</sequence>
<evidence type="ECO:0000259" key="6">
    <source>
        <dbReference type="Pfam" id="PF07992"/>
    </source>
</evidence>
<dbReference type="EMBL" id="CAADEW010000003">
    <property type="protein sequence ID" value="VFJ43214.1"/>
    <property type="molecule type" value="Genomic_DNA"/>
</dbReference>
<keyword evidence="5" id="KW-0472">Membrane</keyword>
<evidence type="ECO:0000256" key="1">
    <source>
        <dbReference type="ARBA" id="ARBA00001974"/>
    </source>
</evidence>
<keyword evidence="5" id="KW-1133">Transmembrane helix</keyword>
<feature type="transmembrane region" description="Helical" evidence="5">
    <location>
        <begin position="149"/>
        <end position="170"/>
    </location>
</feature>
<dbReference type="SUPFAM" id="SSF51905">
    <property type="entry name" value="FAD/NAD(P)-binding domain"/>
    <property type="match status" value="1"/>
</dbReference>
<evidence type="ECO:0000256" key="4">
    <source>
        <dbReference type="ARBA" id="ARBA00022827"/>
    </source>
</evidence>
<dbReference type="Gene3D" id="3.50.50.60">
    <property type="entry name" value="FAD/NAD(P)-binding domain"/>
    <property type="match status" value="2"/>
</dbReference>
<comment type="similarity">
    <text evidence="2">Belongs to the FAD-dependent oxidoreductase family.</text>
</comment>
<proteinExistence type="inferred from homology"/>
<dbReference type="InterPro" id="IPR050260">
    <property type="entry name" value="FAD-bd_OxRdtase"/>
</dbReference>
<evidence type="ECO:0000256" key="5">
    <source>
        <dbReference type="SAM" id="Phobius"/>
    </source>
</evidence>
<keyword evidence="3" id="KW-0285">Flavoprotein</keyword>
<dbReference type="GO" id="GO:0016491">
    <property type="term" value="F:oxidoreductase activity"/>
    <property type="evidence" value="ECO:0007669"/>
    <property type="project" value="InterPro"/>
</dbReference>
<gene>
    <name evidence="7" type="ORF">BECKFW1821A_GA0114235_100350</name>
</gene>
<evidence type="ECO:0000313" key="7">
    <source>
        <dbReference type="EMBL" id="VFJ43214.1"/>
    </source>
</evidence>
<keyword evidence="4" id="KW-0274">FAD</keyword>